<proteinExistence type="predicted"/>
<dbReference type="AlphaFoldDB" id="A0A0V0YRN5"/>
<name>A0A0V0YRN5_TRIBR</name>
<keyword evidence="2" id="KW-1185">Reference proteome</keyword>
<reference evidence="1 2" key="1">
    <citation type="submission" date="2015-01" db="EMBL/GenBank/DDBJ databases">
        <title>Evolution of Trichinella species and genotypes.</title>
        <authorList>
            <person name="Korhonen P.K."/>
            <person name="Edoardo P."/>
            <person name="Giuseppe L.R."/>
            <person name="Gasser R.B."/>
        </authorList>
    </citation>
    <scope>NUCLEOTIDE SEQUENCE [LARGE SCALE GENOMIC DNA]</scope>
    <source>
        <strain evidence="1">ISS120</strain>
    </source>
</reference>
<evidence type="ECO:0000313" key="2">
    <source>
        <dbReference type="Proteomes" id="UP000054653"/>
    </source>
</evidence>
<comment type="caution">
    <text evidence="1">The sequence shown here is derived from an EMBL/GenBank/DDBJ whole genome shotgun (WGS) entry which is preliminary data.</text>
</comment>
<feature type="non-terminal residue" evidence="1">
    <location>
        <position position="34"/>
    </location>
</feature>
<organism evidence="1 2">
    <name type="scientific">Trichinella britovi</name>
    <name type="common">Parasitic roundworm</name>
    <dbReference type="NCBI Taxonomy" id="45882"/>
    <lineage>
        <taxon>Eukaryota</taxon>
        <taxon>Metazoa</taxon>
        <taxon>Ecdysozoa</taxon>
        <taxon>Nematoda</taxon>
        <taxon>Enoplea</taxon>
        <taxon>Dorylaimia</taxon>
        <taxon>Trichinellida</taxon>
        <taxon>Trichinellidae</taxon>
        <taxon>Trichinella</taxon>
    </lineage>
</organism>
<dbReference type="Proteomes" id="UP000054653">
    <property type="component" value="Unassembled WGS sequence"/>
</dbReference>
<dbReference type="EMBL" id="JYDI01007088">
    <property type="protein sequence ID" value="KRY02854.1"/>
    <property type="molecule type" value="Genomic_DNA"/>
</dbReference>
<evidence type="ECO:0000313" key="1">
    <source>
        <dbReference type="EMBL" id="KRY02854.1"/>
    </source>
</evidence>
<sequence length="34" mass="3389">MPLSSLPASSVAAVQWAGLWKRSAVPAMAGPPGP</sequence>
<gene>
    <name evidence="1" type="ORF">T03_9208</name>
</gene>
<accession>A0A0V0YRN5</accession>
<protein>
    <submittedName>
        <fullName evidence="1">Uncharacterized protein</fullName>
    </submittedName>
</protein>